<dbReference type="Gene3D" id="3.40.50.300">
    <property type="entry name" value="P-loop containing nucleotide triphosphate hydrolases"/>
    <property type="match status" value="1"/>
</dbReference>
<feature type="domain" description="AAA+ ATPase" evidence="1">
    <location>
        <begin position="49"/>
        <end position="202"/>
    </location>
</feature>
<dbReference type="InterPro" id="IPR027417">
    <property type="entry name" value="P-loop_NTPase"/>
</dbReference>
<name>A0ABY5Z6A5_9ACTN</name>
<dbReference type="RefSeq" id="WP_260726551.1">
    <property type="nucleotide sequence ID" value="NZ_BAAABS010000010.1"/>
</dbReference>
<accession>A0ABY5Z6A5</accession>
<dbReference type="SUPFAM" id="SSF52540">
    <property type="entry name" value="P-loop containing nucleoside triphosphate hydrolases"/>
    <property type="match status" value="1"/>
</dbReference>
<keyword evidence="2" id="KW-0067">ATP-binding</keyword>
<dbReference type="SMART" id="SM00382">
    <property type="entry name" value="AAA"/>
    <property type="match status" value="1"/>
</dbReference>
<dbReference type="InterPro" id="IPR049945">
    <property type="entry name" value="AAA_22"/>
</dbReference>
<gene>
    <name evidence="2" type="ORF">Drose_02415</name>
</gene>
<evidence type="ECO:0000313" key="2">
    <source>
        <dbReference type="EMBL" id="UWZ37189.1"/>
    </source>
</evidence>
<organism evidence="2 3">
    <name type="scientific">Dactylosporangium roseum</name>
    <dbReference type="NCBI Taxonomy" id="47989"/>
    <lineage>
        <taxon>Bacteria</taxon>
        <taxon>Bacillati</taxon>
        <taxon>Actinomycetota</taxon>
        <taxon>Actinomycetes</taxon>
        <taxon>Micromonosporales</taxon>
        <taxon>Micromonosporaceae</taxon>
        <taxon>Dactylosporangium</taxon>
    </lineage>
</organism>
<reference evidence="2" key="1">
    <citation type="submission" date="2021-04" db="EMBL/GenBank/DDBJ databases">
        <title>Biosynthetic gene clusters of Dactylosporangioum roseum.</title>
        <authorList>
            <person name="Hartkoorn R.C."/>
            <person name="Beaudoing E."/>
            <person name="Hot D."/>
            <person name="Moureu S."/>
        </authorList>
    </citation>
    <scope>NUCLEOTIDE SEQUENCE</scope>
    <source>
        <strain evidence="2">NRRL B-16295</strain>
    </source>
</reference>
<sequence length="397" mass="44002">MTDPNQDAKFTRFAALNNVFTPGTPVLRRDRFHGRVDQIFEIINSVAQPGTHVVLYGERGVGKTSLANVLSDFLAPIWGSRRPTVRVNCTTDDKFKTIWTRVLQEMALDVPEEWALGKAGPDSVRRILQEASPPRLVILDEFDRVEDDESLSLMADTVKALSDHAVDTRLIIVGMADSIDALIGEHESIQRAIAEVQLGRMEPAELGGIIDDGLAQVSMTITPTARHRIGRLAEGLPQYVHMLTLYAAQRAVIDDRGQVDVDDVRDAIDKVAKKHSLLREYQTAVQSPRRDNLFAQVLAACALAEKNRLGYFTPGAVKEPMSRLMGKPYDIANFATHLSAFTGSERGFVLQRSGVERKYVYRFKNPLLQPFALLAALSEGIISKELVDEILGESPNT</sequence>
<dbReference type="PANTHER" id="PTHR34301:SF8">
    <property type="entry name" value="ATPASE DOMAIN-CONTAINING PROTEIN"/>
    <property type="match status" value="1"/>
</dbReference>
<evidence type="ECO:0000259" key="1">
    <source>
        <dbReference type="SMART" id="SM00382"/>
    </source>
</evidence>
<dbReference type="EMBL" id="CP073721">
    <property type="protein sequence ID" value="UWZ37189.1"/>
    <property type="molecule type" value="Genomic_DNA"/>
</dbReference>
<evidence type="ECO:0000313" key="3">
    <source>
        <dbReference type="Proteomes" id="UP001058271"/>
    </source>
</evidence>
<dbReference type="GO" id="GO:0005524">
    <property type="term" value="F:ATP binding"/>
    <property type="evidence" value="ECO:0007669"/>
    <property type="project" value="UniProtKB-KW"/>
</dbReference>
<dbReference type="PANTHER" id="PTHR34301">
    <property type="entry name" value="DNA-BINDING PROTEIN-RELATED"/>
    <property type="match status" value="1"/>
</dbReference>
<dbReference type="Pfam" id="PF13401">
    <property type="entry name" value="AAA_22"/>
    <property type="match status" value="1"/>
</dbReference>
<dbReference type="InterPro" id="IPR003593">
    <property type="entry name" value="AAA+_ATPase"/>
</dbReference>
<dbReference type="Proteomes" id="UP001058271">
    <property type="component" value="Chromosome"/>
</dbReference>
<keyword evidence="2" id="KW-0547">Nucleotide-binding</keyword>
<protein>
    <submittedName>
        <fullName evidence="2">ATP-binding protein</fullName>
    </submittedName>
</protein>
<proteinExistence type="predicted"/>
<keyword evidence="3" id="KW-1185">Reference proteome</keyword>